<feature type="domain" description="FHA" evidence="6">
    <location>
        <begin position="29"/>
        <end position="78"/>
    </location>
</feature>
<dbReference type="SMART" id="SM00240">
    <property type="entry name" value="FHA"/>
    <property type="match status" value="1"/>
</dbReference>
<dbReference type="GO" id="GO:0001147">
    <property type="term" value="F:transcription termination site sequence-specific DNA binding"/>
    <property type="evidence" value="ECO:0007669"/>
    <property type="project" value="TreeGrafter"/>
</dbReference>
<feature type="compositionally biased region" description="Low complexity" evidence="5">
    <location>
        <begin position="620"/>
        <end position="635"/>
    </location>
</feature>
<dbReference type="PANTHER" id="PTHR10887">
    <property type="entry name" value="DNA2/NAM7 HELICASE FAMILY"/>
    <property type="match status" value="1"/>
</dbReference>
<feature type="compositionally biased region" description="Basic and acidic residues" evidence="5">
    <location>
        <begin position="530"/>
        <end position="540"/>
    </location>
</feature>
<accession>A0A0L7R361</accession>
<dbReference type="SUPFAM" id="SSF52540">
    <property type="entry name" value="P-loop containing nucleoside triphosphate hydrolases"/>
    <property type="match status" value="1"/>
</dbReference>
<feature type="compositionally biased region" description="Polar residues" evidence="5">
    <location>
        <begin position="486"/>
        <end position="495"/>
    </location>
</feature>
<feature type="compositionally biased region" description="Polar residues" evidence="5">
    <location>
        <begin position="606"/>
        <end position="619"/>
    </location>
</feature>
<dbReference type="PANTHER" id="PTHR10887:SF495">
    <property type="entry name" value="HELICASE SENATAXIN ISOFORM X1-RELATED"/>
    <property type="match status" value="1"/>
</dbReference>
<dbReference type="SUPFAM" id="SSF49879">
    <property type="entry name" value="SMAD/FHA domain"/>
    <property type="match status" value="1"/>
</dbReference>
<dbReference type="GO" id="GO:0005694">
    <property type="term" value="C:chromosome"/>
    <property type="evidence" value="ECO:0007669"/>
    <property type="project" value="UniProtKB-ARBA"/>
</dbReference>
<dbReference type="EMBL" id="KQ414663">
    <property type="protein sequence ID" value="KOC65325.1"/>
    <property type="molecule type" value="Genomic_DNA"/>
</dbReference>
<dbReference type="Gene3D" id="2.60.200.20">
    <property type="match status" value="1"/>
</dbReference>
<dbReference type="InterPro" id="IPR027417">
    <property type="entry name" value="P-loop_NTPase"/>
</dbReference>
<dbReference type="CDD" id="cd00060">
    <property type="entry name" value="FHA"/>
    <property type="match status" value="1"/>
</dbReference>
<protein>
    <submittedName>
        <fullName evidence="7">Putative helicase senataxin</fullName>
    </submittedName>
</protein>
<feature type="region of interest" description="Disordered" evidence="5">
    <location>
        <begin position="604"/>
        <end position="650"/>
    </location>
</feature>
<dbReference type="CDD" id="cd18042">
    <property type="entry name" value="DEXXQc_SETX"/>
    <property type="match status" value="1"/>
</dbReference>
<dbReference type="Pfam" id="PF13087">
    <property type="entry name" value="AAA_12"/>
    <property type="match status" value="1"/>
</dbReference>
<dbReference type="InterPro" id="IPR041679">
    <property type="entry name" value="DNA2/NAM7-like_C"/>
</dbReference>
<sequence length="1437" mass="164098">MDTNCNCQFVLERINISTKIVLDKLEHTYTCGRAKDNEIVCTSLTVSRRHCIFFHSKNELYVTDLKSSNGLFINGITQEPYQTTKLQPNDIIGIGCPDTDITDHNMFVYKLHKITQPEVVENNHSIGALPETILSIDSACNKFDASVKRKRVLKSHDAKLVPNKIPKLDVENCTMKESSLEENIKYNSNKNCIASRNILSENEKSNVMKSIDRLIPKDDNARNLLPLPPNFIRNQNGIIKLEDELILTDTDEEVPLDSSTSVPPVSPIKLKKVQQEPKTKFSEIDFVNMSDSEDDIFPCSQLFDIGFGMNTSVKDEIKEEPTEAENQRFSILDDADLVISLTDSEDEDNNWLHRLSRSQILNENDEINIKSVNDNIKKEPIDSEIVDIGESNVHKSELPVSVETKLGKEKEAEKCINMEEVASLQDMKNLCQVSLPYVSIERMKDDFENHVEKSVEAPSSSSSIGKLSESLINQSLLLKERETENDINTSVSSKVGSARPSKKKKSLEKKVPQIEPPHLPTRRRSSSSNRVHEDREKSFESKNNISFLTKEEKKILADNRKRKLQKLAMEKRLSLEENQEKKRIVSKPKAKITTKTRNDFLMEETMSVSKSGNAPQKTKVSSNRSTLPNSSSPSKKTTKPVKRKDAPIPPEKVAIAKPKNITESNAKYNEFLLRIFLWNPVWLEEQQYLNTTAPVVQQDELNVMLTHYNSYDEYYRITAPLLLLETWCNITKEVQRNDQVFRRPTFMCSIVENSIQTDKQPGNVSFTTLMLEVLASREEVYKQIHPVYGDLVFFEFVKNHEKGQTFHQIFAYVVNVYSTVLTPLTRYNKELQHYVKSPHMLLTYTMRTRLLDNHNIQVNRVQRLRAVTYLRPNLRMVRALQYLPNSPLMNLILYPKIEMYKLPTVSEPETLVTQDKLNQKQMEAVCKVTKAVVQKDAKLCFIQGPPGTGKSKVIVNIVTQILYGNNRYTSNASPTKILVCAPSNAAIDEIVLRLLDIRSTIKNQAKVKPFRMVRIGQAEMMHPTVKNISVTELAKRDIKKTAANSNSIPPDSVENEKQFLDSKMNALKCELANSRNVDETYKQHILMKLAEIAAKHELLRNRTPFYEINDRERMKLQRGAENRILEHADIITCTLSSCYTNQMESIFGTNKKRISVCIVDEATQSSEAETLIPLMLGINILVLVGDPNQLPATILSPEAKKLGLDQSIFSRVQNAFDMQLDNPIIMLDTQYRMQHDISYWPNKFFYGGKLKTAAERNNKFPFHSYRVLNLNANQNNDNFSNNDEAELVANIIHCMLMFSNLDNWESCISCGILTPYNNQKSVILTKINEKTSSLPENVKKKMKIEVNTVDGFQGQERDVVIMSCVRSQKIGFLSDKQRLCVALTRAKRSLIICGNFNVFMRDPMWNSLLQDAKSRKVFFHVSTNADPQTVKSYVIKC</sequence>
<dbReference type="GO" id="GO:0006369">
    <property type="term" value="P:termination of RNA polymerase II transcription"/>
    <property type="evidence" value="ECO:0007669"/>
    <property type="project" value="TreeGrafter"/>
</dbReference>
<dbReference type="GO" id="GO:0004386">
    <property type="term" value="F:helicase activity"/>
    <property type="evidence" value="ECO:0007669"/>
    <property type="project" value="UniProtKB-KW"/>
</dbReference>
<keyword evidence="8" id="KW-1185">Reference proteome</keyword>
<evidence type="ECO:0000313" key="8">
    <source>
        <dbReference type="Proteomes" id="UP000053825"/>
    </source>
</evidence>
<dbReference type="FunFam" id="3.40.50.300:FF:000326">
    <property type="entry name" value="P-loop containing nucleoside triphosphate hydrolase"/>
    <property type="match status" value="1"/>
</dbReference>
<keyword evidence="1" id="KW-0547">Nucleotide-binding</keyword>
<evidence type="ECO:0000256" key="5">
    <source>
        <dbReference type="SAM" id="MobiDB-lite"/>
    </source>
</evidence>
<dbReference type="GO" id="GO:0016604">
    <property type="term" value="C:nuclear body"/>
    <property type="evidence" value="ECO:0007669"/>
    <property type="project" value="TreeGrafter"/>
</dbReference>
<keyword evidence="4" id="KW-0067">ATP-binding</keyword>
<keyword evidence="3 7" id="KW-0347">Helicase</keyword>
<dbReference type="STRING" id="597456.A0A0L7R361"/>
<dbReference type="Pfam" id="PF00498">
    <property type="entry name" value="FHA"/>
    <property type="match status" value="1"/>
</dbReference>
<feature type="region of interest" description="Disordered" evidence="5">
    <location>
        <begin position="482"/>
        <end position="544"/>
    </location>
</feature>
<name>A0A0L7R361_9HYME</name>
<evidence type="ECO:0000256" key="3">
    <source>
        <dbReference type="ARBA" id="ARBA00022806"/>
    </source>
</evidence>
<dbReference type="InterPro" id="IPR008984">
    <property type="entry name" value="SMAD_FHA_dom_sf"/>
</dbReference>
<dbReference type="InterPro" id="IPR041677">
    <property type="entry name" value="DNA2/NAM7_AAA_11"/>
</dbReference>
<dbReference type="GO" id="GO:0016787">
    <property type="term" value="F:hydrolase activity"/>
    <property type="evidence" value="ECO:0007669"/>
    <property type="project" value="UniProtKB-KW"/>
</dbReference>
<dbReference type="GO" id="GO:0005524">
    <property type="term" value="F:ATP binding"/>
    <property type="evidence" value="ECO:0007669"/>
    <property type="project" value="UniProtKB-KW"/>
</dbReference>
<dbReference type="Pfam" id="PF13086">
    <property type="entry name" value="AAA_11"/>
    <property type="match status" value="1"/>
</dbReference>
<dbReference type="Gene3D" id="3.40.50.300">
    <property type="entry name" value="P-loop containing nucleotide triphosphate hydrolases"/>
    <property type="match status" value="2"/>
</dbReference>
<evidence type="ECO:0000313" key="7">
    <source>
        <dbReference type="EMBL" id="KOC65325.1"/>
    </source>
</evidence>
<evidence type="ECO:0000256" key="1">
    <source>
        <dbReference type="ARBA" id="ARBA00022741"/>
    </source>
</evidence>
<reference evidence="7 8" key="1">
    <citation type="submission" date="2015-07" db="EMBL/GenBank/DDBJ databases">
        <title>The genome of Habropoda laboriosa.</title>
        <authorList>
            <person name="Pan H."/>
            <person name="Kapheim K."/>
        </authorList>
    </citation>
    <scope>NUCLEOTIDE SEQUENCE [LARGE SCALE GENOMIC DNA]</scope>
    <source>
        <strain evidence="7">0110345459</strain>
    </source>
</reference>
<gene>
    <name evidence="7" type="ORF">WH47_09904</name>
</gene>
<dbReference type="PROSITE" id="PS50006">
    <property type="entry name" value="FHA_DOMAIN"/>
    <property type="match status" value="1"/>
</dbReference>
<dbReference type="InterPro" id="IPR000253">
    <property type="entry name" value="FHA_dom"/>
</dbReference>
<dbReference type="Proteomes" id="UP000053825">
    <property type="component" value="Unassembled WGS sequence"/>
</dbReference>
<evidence type="ECO:0000256" key="4">
    <source>
        <dbReference type="ARBA" id="ARBA00022840"/>
    </source>
</evidence>
<proteinExistence type="predicted"/>
<dbReference type="InterPro" id="IPR045055">
    <property type="entry name" value="DNA2/NAM7-like"/>
</dbReference>
<dbReference type="OrthoDB" id="2285229at2759"/>
<dbReference type="InterPro" id="IPR047187">
    <property type="entry name" value="SF1_C_Upf1"/>
</dbReference>
<dbReference type="CDD" id="cd18808">
    <property type="entry name" value="SF1_C_Upf1"/>
    <property type="match status" value="1"/>
</dbReference>
<evidence type="ECO:0000256" key="2">
    <source>
        <dbReference type="ARBA" id="ARBA00022801"/>
    </source>
</evidence>
<organism evidence="7 8">
    <name type="scientific">Habropoda laboriosa</name>
    <dbReference type="NCBI Taxonomy" id="597456"/>
    <lineage>
        <taxon>Eukaryota</taxon>
        <taxon>Metazoa</taxon>
        <taxon>Ecdysozoa</taxon>
        <taxon>Arthropoda</taxon>
        <taxon>Hexapoda</taxon>
        <taxon>Insecta</taxon>
        <taxon>Pterygota</taxon>
        <taxon>Neoptera</taxon>
        <taxon>Endopterygota</taxon>
        <taxon>Hymenoptera</taxon>
        <taxon>Apocrita</taxon>
        <taxon>Aculeata</taxon>
        <taxon>Apoidea</taxon>
        <taxon>Anthophila</taxon>
        <taxon>Apidae</taxon>
        <taxon>Habropoda</taxon>
    </lineage>
</organism>
<keyword evidence="2" id="KW-0378">Hydrolase</keyword>
<evidence type="ECO:0000259" key="6">
    <source>
        <dbReference type="PROSITE" id="PS50006"/>
    </source>
</evidence>